<evidence type="ECO:0000313" key="4">
    <source>
        <dbReference type="Proteomes" id="UP000681131"/>
    </source>
</evidence>
<sequence>MIDCNIIEWPIVKMHFGSHSSYEDVMAWLKQCDKILEKKQKFIIISTFDDNYQFGHEARIQQAKWFKSVKPELKKWCLSMLRVTQDPIIIKKISAPAMDKGMPFKCIAVDNINLAWEKASQILLKREFVA</sequence>
<dbReference type="Proteomes" id="UP000681131">
    <property type="component" value="Chromosome"/>
</dbReference>
<organism evidence="1 3">
    <name type="scientific">Francisella adeliensis</name>
    <dbReference type="NCBI Taxonomy" id="2007306"/>
    <lineage>
        <taxon>Bacteria</taxon>
        <taxon>Pseudomonadati</taxon>
        <taxon>Pseudomonadota</taxon>
        <taxon>Gammaproteobacteria</taxon>
        <taxon>Thiotrichales</taxon>
        <taxon>Francisellaceae</taxon>
        <taxon>Francisella</taxon>
    </lineage>
</organism>
<reference evidence="1 3" key="1">
    <citation type="submission" date="2017-06" db="EMBL/GenBank/DDBJ databases">
        <title>Complete genome of Francisella adeliensis.</title>
        <authorList>
            <person name="Vallesi A."/>
            <person name="Sjodin A."/>
        </authorList>
    </citation>
    <scope>NUCLEOTIDE SEQUENCE [LARGE SCALE GENOMIC DNA]</scope>
    <source>
        <strain evidence="1 3">FDC440</strain>
    </source>
</reference>
<evidence type="ECO:0000313" key="3">
    <source>
        <dbReference type="Proteomes" id="UP000251120"/>
    </source>
</evidence>
<evidence type="ECO:0000313" key="1">
    <source>
        <dbReference type="EMBL" id="AXA33778.1"/>
    </source>
</evidence>
<dbReference type="OrthoDB" id="6921557at2"/>
<dbReference type="Proteomes" id="UP000251120">
    <property type="component" value="Chromosome"/>
</dbReference>
<protein>
    <submittedName>
        <fullName evidence="1">Uncharacterized protein</fullName>
    </submittedName>
</protein>
<dbReference type="AlphaFoldDB" id="A0A2Z4XYS2"/>
<name>A0A2Z4XYS2_9GAMM</name>
<accession>A0A2Z4XYS2</accession>
<dbReference type="EMBL" id="CP043424">
    <property type="protein sequence ID" value="QIW12012.1"/>
    <property type="molecule type" value="Genomic_DNA"/>
</dbReference>
<dbReference type="RefSeq" id="WP_112869952.1">
    <property type="nucleotide sequence ID" value="NZ_CP021781.1"/>
</dbReference>
<dbReference type="EMBL" id="CP021781">
    <property type="protein sequence ID" value="AXA33778.1"/>
    <property type="molecule type" value="Genomic_DNA"/>
</dbReference>
<reference evidence="2 4" key="2">
    <citation type="submission" date="2019-08" db="EMBL/GenBank/DDBJ databases">
        <title>Complete genome sequences of Francisella adeliensis (FSC1325 and FSC1326).</title>
        <authorList>
            <person name="Ohrman C."/>
            <person name="Uneklint I."/>
            <person name="Vallesi A."/>
            <person name="Karlsson L."/>
            <person name="Sjodin A."/>
        </authorList>
    </citation>
    <scope>NUCLEOTIDE SEQUENCE [LARGE SCALE GENOMIC DNA]</scope>
    <source>
        <strain evidence="2 4">FSC1325</strain>
    </source>
</reference>
<evidence type="ECO:0000313" key="2">
    <source>
        <dbReference type="EMBL" id="QIW12012.1"/>
    </source>
</evidence>
<gene>
    <name evidence="1" type="ORF">CDH04_04825</name>
    <name evidence="2" type="ORF">FZC43_04830</name>
</gene>
<dbReference type="KEGG" id="fad:CDH04_04825"/>
<proteinExistence type="predicted"/>
<keyword evidence="4" id="KW-1185">Reference proteome</keyword>